<feature type="transmembrane region" description="Helical" evidence="1">
    <location>
        <begin position="20"/>
        <end position="42"/>
    </location>
</feature>
<gene>
    <name evidence="2" type="ORF">ACFPKY_00065</name>
</gene>
<dbReference type="RefSeq" id="WP_345180569.1">
    <property type="nucleotide sequence ID" value="NZ_BAABFQ010000008.1"/>
</dbReference>
<keyword evidence="1" id="KW-1133">Transmembrane helix</keyword>
<evidence type="ECO:0000313" key="2">
    <source>
        <dbReference type="EMBL" id="MFC5491469.1"/>
    </source>
</evidence>
<dbReference type="Pfam" id="PF14155">
    <property type="entry name" value="DUF4307"/>
    <property type="match status" value="1"/>
</dbReference>
<keyword evidence="1" id="KW-0812">Transmembrane</keyword>
<dbReference type="Proteomes" id="UP001595956">
    <property type="component" value="Unassembled WGS sequence"/>
</dbReference>
<protein>
    <submittedName>
        <fullName evidence="2">DUF4307 domain-containing protein</fullName>
    </submittedName>
</protein>
<reference evidence="3" key="1">
    <citation type="journal article" date="2019" name="Int. J. Syst. Evol. Microbiol.">
        <title>The Global Catalogue of Microorganisms (GCM) 10K type strain sequencing project: providing services to taxonomists for standard genome sequencing and annotation.</title>
        <authorList>
            <consortium name="The Broad Institute Genomics Platform"/>
            <consortium name="The Broad Institute Genome Sequencing Center for Infectious Disease"/>
            <person name="Wu L."/>
            <person name="Ma J."/>
        </authorList>
    </citation>
    <scope>NUCLEOTIDE SEQUENCE [LARGE SCALE GENOMIC DNA]</scope>
    <source>
        <strain evidence="3">KACC 13778</strain>
    </source>
</reference>
<sequence length="133" mass="14511">MTAPTDLTERYGAPEPWRRAVLLGLSVALAGAFLGWLGWTIWAQSTPSVESEMVGWEAVDDHRATAVVQIQLDGDAEGASCLLRAYAEDHTVVGELNFTPERSGLNEQAIRTERLATSVELLGCTAEGQNRRR</sequence>
<name>A0ABW0MX66_9ACTN</name>
<proteinExistence type="predicted"/>
<organism evidence="2 3">
    <name type="scientific">Nocardioides caricicola</name>
    <dbReference type="NCBI Taxonomy" id="634770"/>
    <lineage>
        <taxon>Bacteria</taxon>
        <taxon>Bacillati</taxon>
        <taxon>Actinomycetota</taxon>
        <taxon>Actinomycetes</taxon>
        <taxon>Propionibacteriales</taxon>
        <taxon>Nocardioidaceae</taxon>
        <taxon>Nocardioides</taxon>
    </lineage>
</organism>
<comment type="caution">
    <text evidence="2">The sequence shown here is derived from an EMBL/GenBank/DDBJ whole genome shotgun (WGS) entry which is preliminary data.</text>
</comment>
<dbReference type="EMBL" id="JBHSMD010000001">
    <property type="protein sequence ID" value="MFC5491469.1"/>
    <property type="molecule type" value="Genomic_DNA"/>
</dbReference>
<accession>A0ABW0MX66</accession>
<evidence type="ECO:0000313" key="3">
    <source>
        <dbReference type="Proteomes" id="UP001595956"/>
    </source>
</evidence>
<evidence type="ECO:0000256" key="1">
    <source>
        <dbReference type="SAM" id="Phobius"/>
    </source>
</evidence>
<keyword evidence="1" id="KW-0472">Membrane</keyword>
<dbReference type="InterPro" id="IPR025443">
    <property type="entry name" value="DUF4307"/>
</dbReference>
<keyword evidence="3" id="KW-1185">Reference proteome</keyword>